<comment type="function">
    <text evidence="1">Possible endonuclease which induces a single-strand cut and initiates DNA replication.</text>
</comment>
<evidence type="ECO:0000259" key="8">
    <source>
        <dbReference type="Pfam" id="PF05840"/>
    </source>
</evidence>
<reference evidence="10" key="1">
    <citation type="journal article" date="2019" name="Int. J. Syst. Evol. Microbiol.">
        <title>The Global Catalogue of Microorganisms (GCM) 10K type strain sequencing project: providing services to taxonomists for standard genome sequencing and annotation.</title>
        <authorList>
            <consortium name="The Broad Institute Genomics Platform"/>
            <consortium name="The Broad Institute Genome Sequencing Center for Infectious Disease"/>
            <person name="Wu L."/>
            <person name="Ma J."/>
        </authorList>
    </citation>
    <scope>NUCLEOTIDE SEQUENCE [LARGE SCALE GENOMIC DNA]</scope>
    <source>
        <strain evidence="10">NBRC 102407</strain>
    </source>
</reference>
<dbReference type="Proteomes" id="UP001157167">
    <property type="component" value="Unassembled WGS sequence"/>
</dbReference>
<feature type="compositionally biased region" description="Basic residues" evidence="7">
    <location>
        <begin position="1"/>
        <end position="10"/>
    </location>
</feature>
<accession>A0ABQ6FE25</accession>
<keyword evidence="4" id="KW-0540">Nuclease</keyword>
<dbReference type="EMBL" id="BSPX01000030">
    <property type="protein sequence ID" value="GLT22745.1"/>
    <property type="molecule type" value="Genomic_DNA"/>
</dbReference>
<evidence type="ECO:0000256" key="2">
    <source>
        <dbReference type="ARBA" id="ARBA00009260"/>
    </source>
</evidence>
<comment type="caution">
    <text evidence="9">The sequence shown here is derived from an EMBL/GenBank/DDBJ whole genome shotgun (WGS) entry which is preliminary data.</text>
</comment>
<organism evidence="9 10">
    <name type="scientific">Zoogloea oryzae</name>
    <dbReference type="NCBI Taxonomy" id="310767"/>
    <lineage>
        <taxon>Bacteria</taxon>
        <taxon>Pseudomonadati</taxon>
        <taxon>Pseudomonadota</taxon>
        <taxon>Betaproteobacteria</taxon>
        <taxon>Rhodocyclales</taxon>
        <taxon>Zoogloeaceae</taxon>
        <taxon>Zoogloea</taxon>
    </lineage>
</organism>
<proteinExistence type="inferred from homology"/>
<keyword evidence="10" id="KW-1185">Reference proteome</keyword>
<evidence type="ECO:0000256" key="4">
    <source>
        <dbReference type="ARBA" id="ARBA00022722"/>
    </source>
</evidence>
<evidence type="ECO:0000256" key="5">
    <source>
        <dbReference type="ARBA" id="ARBA00022759"/>
    </source>
</evidence>
<sequence length="634" mass="70715">MTCRRARPSRLRTQPPWRPTAGRAGTRRADEEFVAYCLAPIPSEWRPEVAIEYEFRRTAKGETAANTWLREIGERLRTLPLPVPLPATDDDVQAKADRLARQAFERQSPKRAANASNGASLIGTYLALCAFCTDNFIEPPAVKDGTVEEVQGAVARMVCRKWWRRQVGRLHQRTKEACAIELFGIVHAKKQKYVTNANVRRWERQKRRNAAYLEGLEAVNQHDYAATLAELAEKSTANPAIRRGELLARARGFEEIARGLEHTAFFITVTCPSAMHAKRAVYRKGKPVRVRDNPSFDGTTPREAQQHLCKAWAKTRAYLQRRGIRLYGFRIAEPHQDGAPHWHLLLFMPAAAVKPVREAVTRYFLTQHSPDEPGAVKNRVKFVPIKMDATHSATGYILKYIAKNIDGYKVQQDLFGDDAIEGAARVNAWASTWGIRQFQQIGGAPVGVWRELRRMEAAPEHTPLIETARQAADAGDWAGYVKCQGGPAVARKDLAVSLTKTRPGERWCPIAQAPEPAPLTRYGETRPAGVYGVLDTAKDRAFESRRFKWEIRRATSTDKARPARAAAPWTRVNNCTPQPSGACAGVPSAALDGFADTWPAPAAGLSLFSASPVTPSTDWFPPPDHYPPEDFNHV</sequence>
<dbReference type="Pfam" id="PF05840">
    <property type="entry name" value="Phage_GPA"/>
    <property type="match status" value="1"/>
</dbReference>
<feature type="region of interest" description="Disordered" evidence="7">
    <location>
        <begin position="1"/>
        <end position="26"/>
    </location>
</feature>
<feature type="region of interest" description="Disordered" evidence="7">
    <location>
        <begin position="557"/>
        <end position="578"/>
    </location>
</feature>
<feature type="domain" description="Replication gene A protein-like" evidence="8">
    <location>
        <begin position="114"/>
        <end position="408"/>
    </location>
</feature>
<keyword evidence="6" id="KW-0378">Hydrolase</keyword>
<protein>
    <submittedName>
        <fullName evidence="9">Bacteriophage replication protein</fullName>
    </submittedName>
</protein>
<evidence type="ECO:0000256" key="7">
    <source>
        <dbReference type="SAM" id="MobiDB-lite"/>
    </source>
</evidence>
<evidence type="ECO:0000313" key="9">
    <source>
        <dbReference type="EMBL" id="GLT22745.1"/>
    </source>
</evidence>
<dbReference type="InterPro" id="IPR008766">
    <property type="entry name" value="Replication_gene_A-like"/>
</dbReference>
<dbReference type="RefSeq" id="WP_284188029.1">
    <property type="nucleotide sequence ID" value="NZ_BSPX01000030.1"/>
</dbReference>
<evidence type="ECO:0000256" key="6">
    <source>
        <dbReference type="ARBA" id="ARBA00022801"/>
    </source>
</evidence>
<keyword evidence="3" id="KW-0235">DNA replication</keyword>
<evidence type="ECO:0000256" key="3">
    <source>
        <dbReference type="ARBA" id="ARBA00022705"/>
    </source>
</evidence>
<name>A0ABQ6FE25_9RHOO</name>
<gene>
    <name evidence="9" type="ORF">GCM10007933_22050</name>
</gene>
<evidence type="ECO:0000313" key="10">
    <source>
        <dbReference type="Proteomes" id="UP001157167"/>
    </source>
</evidence>
<evidence type="ECO:0000256" key="1">
    <source>
        <dbReference type="ARBA" id="ARBA00003293"/>
    </source>
</evidence>
<comment type="similarity">
    <text evidence="2">Belongs to the phage GPA family.</text>
</comment>
<keyword evidence="5" id="KW-0255">Endonuclease</keyword>